<dbReference type="EMBL" id="JARPMG010000013">
    <property type="protein sequence ID" value="KAJ8096673.1"/>
    <property type="molecule type" value="Genomic_DNA"/>
</dbReference>
<feature type="compositionally biased region" description="Polar residues" evidence="1">
    <location>
        <begin position="277"/>
        <end position="286"/>
    </location>
</feature>
<feature type="compositionally biased region" description="Low complexity" evidence="1">
    <location>
        <begin position="262"/>
        <end position="276"/>
    </location>
</feature>
<proteinExistence type="predicted"/>
<evidence type="ECO:0000313" key="3">
    <source>
        <dbReference type="Proteomes" id="UP001217417"/>
    </source>
</evidence>
<protein>
    <submittedName>
        <fullName evidence="2">Uncharacterized protein</fullName>
    </submittedName>
</protein>
<keyword evidence="3" id="KW-1185">Reference proteome</keyword>
<organism evidence="2 3">
    <name type="scientific">Lipomyces tetrasporus</name>
    <dbReference type="NCBI Taxonomy" id="54092"/>
    <lineage>
        <taxon>Eukaryota</taxon>
        <taxon>Fungi</taxon>
        <taxon>Dikarya</taxon>
        <taxon>Ascomycota</taxon>
        <taxon>Saccharomycotina</taxon>
        <taxon>Lipomycetes</taxon>
        <taxon>Lipomycetales</taxon>
        <taxon>Lipomycetaceae</taxon>
        <taxon>Lipomyces</taxon>
    </lineage>
</organism>
<feature type="compositionally biased region" description="Basic and acidic residues" evidence="1">
    <location>
        <begin position="230"/>
        <end position="241"/>
    </location>
</feature>
<feature type="compositionally biased region" description="Low complexity" evidence="1">
    <location>
        <begin position="134"/>
        <end position="144"/>
    </location>
</feature>
<feature type="compositionally biased region" description="Acidic residues" evidence="1">
    <location>
        <begin position="242"/>
        <end position="251"/>
    </location>
</feature>
<dbReference type="GeneID" id="80886172"/>
<accession>A0AAD7QK27</accession>
<comment type="caution">
    <text evidence="2">The sequence shown here is derived from an EMBL/GenBank/DDBJ whole genome shotgun (WGS) entry which is preliminary data.</text>
</comment>
<feature type="region of interest" description="Disordered" evidence="1">
    <location>
        <begin position="47"/>
        <end position="166"/>
    </location>
</feature>
<feature type="compositionally biased region" description="Acidic residues" evidence="1">
    <location>
        <begin position="202"/>
        <end position="229"/>
    </location>
</feature>
<sequence>MTTVAVSPASRYRANLALFDARHHQQVLHQTNAYAAAVHASRMGAATNTGLLHPPSTAPHRQISPDGAAHSMGEGGAHRRRRRRRTLHNHRFSDRSESESGSASEEEVDSDFEMDRRGRRLTRVGDDSGSDNVSCASSSRVLSSTRGVQSDDDEQRQGGTDDGPVIDNDVYNEVENFKKLLAQAQQQDCFRRSTEDISALTCDDDDSESDDEYDSESADDNNDDDDDEFFFSRHDSLGKYELDDDDDDYYDEDIRSEVTRGSTSSTLSSSTSASSSNNRYTVTDLSVDNDPGRVVRVDKFVRDIVPDGVTRRSVYE</sequence>
<feature type="compositionally biased region" description="Basic residues" evidence="1">
    <location>
        <begin position="78"/>
        <end position="90"/>
    </location>
</feature>
<evidence type="ECO:0000313" key="2">
    <source>
        <dbReference type="EMBL" id="KAJ8096673.1"/>
    </source>
</evidence>
<dbReference type="RefSeq" id="XP_056040123.1">
    <property type="nucleotide sequence ID" value="XM_056191006.1"/>
</dbReference>
<gene>
    <name evidence="2" type="ORF">POJ06DRAFT_42192</name>
</gene>
<name>A0AAD7QK27_9ASCO</name>
<dbReference type="AlphaFoldDB" id="A0AAD7QK27"/>
<dbReference type="Proteomes" id="UP001217417">
    <property type="component" value="Unassembled WGS sequence"/>
</dbReference>
<feature type="region of interest" description="Disordered" evidence="1">
    <location>
        <begin position="200"/>
        <end position="287"/>
    </location>
</feature>
<reference evidence="2" key="1">
    <citation type="submission" date="2023-03" db="EMBL/GenBank/DDBJ databases">
        <title>Near-Complete genome sequence of Lipomyces tetrasporous NRRL Y-64009, an oleaginous yeast capable of growing on lignocellulosic hydrolysates.</title>
        <authorList>
            <consortium name="Lawrence Berkeley National Laboratory"/>
            <person name="Jagtap S.S."/>
            <person name="Liu J.-J."/>
            <person name="Walukiewicz H.E."/>
            <person name="Pangilinan J."/>
            <person name="Lipzen A."/>
            <person name="Ahrendt S."/>
            <person name="Koriabine M."/>
            <person name="Cobaugh K."/>
            <person name="Salamov A."/>
            <person name="Yoshinaga Y."/>
            <person name="Ng V."/>
            <person name="Daum C."/>
            <person name="Grigoriev I.V."/>
            <person name="Slininger P.J."/>
            <person name="Dien B.S."/>
            <person name="Jin Y.-S."/>
            <person name="Rao C.V."/>
        </authorList>
    </citation>
    <scope>NUCLEOTIDE SEQUENCE</scope>
    <source>
        <strain evidence="2">NRRL Y-64009</strain>
    </source>
</reference>
<evidence type="ECO:0000256" key="1">
    <source>
        <dbReference type="SAM" id="MobiDB-lite"/>
    </source>
</evidence>